<evidence type="ECO:0008006" key="4">
    <source>
        <dbReference type="Google" id="ProtNLM"/>
    </source>
</evidence>
<dbReference type="Proteomes" id="UP000317835">
    <property type="component" value="Chromosome"/>
</dbReference>
<dbReference type="RefSeq" id="WP_145269704.1">
    <property type="nucleotide sequence ID" value="NZ_CP036426.1"/>
</dbReference>
<organism evidence="2 3">
    <name type="scientific">Tautonia plasticadhaerens</name>
    <dbReference type="NCBI Taxonomy" id="2527974"/>
    <lineage>
        <taxon>Bacteria</taxon>
        <taxon>Pseudomonadati</taxon>
        <taxon>Planctomycetota</taxon>
        <taxon>Planctomycetia</taxon>
        <taxon>Isosphaerales</taxon>
        <taxon>Isosphaeraceae</taxon>
        <taxon>Tautonia</taxon>
    </lineage>
</organism>
<feature type="region of interest" description="Disordered" evidence="1">
    <location>
        <begin position="115"/>
        <end position="138"/>
    </location>
</feature>
<proteinExistence type="predicted"/>
<dbReference type="OrthoDB" id="291697at2"/>
<gene>
    <name evidence="2" type="ORF">ElP_25510</name>
</gene>
<reference evidence="2 3" key="1">
    <citation type="submission" date="2019-02" db="EMBL/GenBank/DDBJ databases">
        <title>Deep-cultivation of Planctomycetes and their phenomic and genomic characterization uncovers novel biology.</title>
        <authorList>
            <person name="Wiegand S."/>
            <person name="Jogler M."/>
            <person name="Boedeker C."/>
            <person name="Pinto D."/>
            <person name="Vollmers J."/>
            <person name="Rivas-Marin E."/>
            <person name="Kohn T."/>
            <person name="Peeters S.H."/>
            <person name="Heuer A."/>
            <person name="Rast P."/>
            <person name="Oberbeckmann S."/>
            <person name="Bunk B."/>
            <person name="Jeske O."/>
            <person name="Meyerdierks A."/>
            <person name="Storesund J.E."/>
            <person name="Kallscheuer N."/>
            <person name="Luecker S."/>
            <person name="Lage O.M."/>
            <person name="Pohl T."/>
            <person name="Merkel B.J."/>
            <person name="Hornburger P."/>
            <person name="Mueller R.-W."/>
            <person name="Bruemmer F."/>
            <person name="Labrenz M."/>
            <person name="Spormann A.M."/>
            <person name="Op den Camp H."/>
            <person name="Overmann J."/>
            <person name="Amann R."/>
            <person name="Jetten M.S.M."/>
            <person name="Mascher T."/>
            <person name="Medema M.H."/>
            <person name="Devos D.P."/>
            <person name="Kaster A.-K."/>
            <person name="Ovreas L."/>
            <person name="Rohde M."/>
            <person name="Galperin M.Y."/>
            <person name="Jogler C."/>
        </authorList>
    </citation>
    <scope>NUCLEOTIDE SEQUENCE [LARGE SCALE GENOMIC DNA]</scope>
    <source>
        <strain evidence="2 3">ElP</strain>
    </source>
</reference>
<evidence type="ECO:0000256" key="1">
    <source>
        <dbReference type="SAM" id="MobiDB-lite"/>
    </source>
</evidence>
<evidence type="ECO:0000313" key="2">
    <source>
        <dbReference type="EMBL" id="QDV34659.1"/>
    </source>
</evidence>
<dbReference type="EMBL" id="CP036426">
    <property type="protein sequence ID" value="QDV34659.1"/>
    <property type="molecule type" value="Genomic_DNA"/>
</dbReference>
<name>A0A518H1E1_9BACT</name>
<dbReference type="KEGG" id="tpla:ElP_25510"/>
<accession>A0A518H1E1</accession>
<evidence type="ECO:0000313" key="3">
    <source>
        <dbReference type="Proteomes" id="UP000317835"/>
    </source>
</evidence>
<dbReference type="PROSITE" id="PS51257">
    <property type="entry name" value="PROKAR_LIPOPROTEIN"/>
    <property type="match status" value="1"/>
</dbReference>
<protein>
    <recommendedName>
        <fullName evidence="4">Carboxypeptidase regulatory-like domain-containing protein</fullName>
    </recommendedName>
</protein>
<sequence>MDRRGWLIAVLLALSAAGCGPGHGMQLGRVKGTVTYRGEPVRYGFITFQPDDTRGTVGPPAMSTISGSGAYALTTQDPDDGTVVGSHRVAIIPLDPNPVDAVEAIDPKADPKAFMATKGQPRRPPAASKDGPTFTSRDGKVYRVLGPESLGNPNTSGIAVEVGRGSNRLDFAIQEDGRVVVGD</sequence>
<dbReference type="AlphaFoldDB" id="A0A518H1E1"/>
<keyword evidence="3" id="KW-1185">Reference proteome</keyword>